<gene>
    <name evidence="2" type="ORF">PIB30_066965</name>
</gene>
<proteinExistence type="predicted"/>
<accession>A0ABU6VKW5</accession>
<feature type="compositionally biased region" description="Basic and acidic residues" evidence="1">
    <location>
        <begin position="1"/>
        <end position="10"/>
    </location>
</feature>
<organism evidence="2 3">
    <name type="scientific">Stylosanthes scabra</name>
    <dbReference type="NCBI Taxonomy" id="79078"/>
    <lineage>
        <taxon>Eukaryota</taxon>
        <taxon>Viridiplantae</taxon>
        <taxon>Streptophyta</taxon>
        <taxon>Embryophyta</taxon>
        <taxon>Tracheophyta</taxon>
        <taxon>Spermatophyta</taxon>
        <taxon>Magnoliopsida</taxon>
        <taxon>eudicotyledons</taxon>
        <taxon>Gunneridae</taxon>
        <taxon>Pentapetalae</taxon>
        <taxon>rosids</taxon>
        <taxon>fabids</taxon>
        <taxon>Fabales</taxon>
        <taxon>Fabaceae</taxon>
        <taxon>Papilionoideae</taxon>
        <taxon>50 kb inversion clade</taxon>
        <taxon>dalbergioids sensu lato</taxon>
        <taxon>Dalbergieae</taxon>
        <taxon>Pterocarpus clade</taxon>
        <taxon>Stylosanthes</taxon>
    </lineage>
</organism>
<feature type="region of interest" description="Disordered" evidence="1">
    <location>
        <begin position="1"/>
        <end position="20"/>
    </location>
</feature>
<keyword evidence="3" id="KW-1185">Reference proteome</keyword>
<evidence type="ECO:0000313" key="3">
    <source>
        <dbReference type="Proteomes" id="UP001341840"/>
    </source>
</evidence>
<feature type="region of interest" description="Disordered" evidence="1">
    <location>
        <begin position="120"/>
        <end position="180"/>
    </location>
</feature>
<protein>
    <submittedName>
        <fullName evidence="2">Uncharacterized protein</fullName>
    </submittedName>
</protein>
<name>A0ABU6VKW5_9FABA</name>
<evidence type="ECO:0000256" key="1">
    <source>
        <dbReference type="SAM" id="MobiDB-lite"/>
    </source>
</evidence>
<feature type="compositionally biased region" description="Basic residues" evidence="1">
    <location>
        <begin position="155"/>
        <end position="169"/>
    </location>
</feature>
<dbReference type="Proteomes" id="UP001341840">
    <property type="component" value="Unassembled WGS sequence"/>
</dbReference>
<comment type="caution">
    <text evidence="2">The sequence shown here is derived from an EMBL/GenBank/DDBJ whole genome shotgun (WGS) entry which is preliminary data.</text>
</comment>
<evidence type="ECO:0000313" key="2">
    <source>
        <dbReference type="EMBL" id="MED6174217.1"/>
    </source>
</evidence>
<dbReference type="EMBL" id="JASCZI010151726">
    <property type="protein sequence ID" value="MED6174217.1"/>
    <property type="molecule type" value="Genomic_DNA"/>
</dbReference>
<sequence>MNNPEKQRTTKDRRKRKNAYLKASSELASKVLGCPEELLQHQGIEDLSSGAIGKGSVQGRPEVIVVREGAVDGADLVLSSRIGPQGRLLGRILRSLPLPPFPFQVSSRVLLNTLLPLHGEGSASRVPRRPPFHFHSSRRRNRRRGSNGSRSRNSLTRRRSTRSGRRRLNMGKDRTRARAGRLCHILQ</sequence>
<reference evidence="2 3" key="1">
    <citation type="journal article" date="2023" name="Plants (Basel)">
        <title>Bridging the Gap: Combining Genomics and Transcriptomics Approaches to Understand Stylosanthes scabra, an Orphan Legume from the Brazilian Caatinga.</title>
        <authorList>
            <person name="Ferreira-Neto J.R.C."/>
            <person name="da Silva M.D."/>
            <person name="Binneck E."/>
            <person name="de Melo N.F."/>
            <person name="da Silva R.H."/>
            <person name="de Melo A.L.T.M."/>
            <person name="Pandolfi V."/>
            <person name="Bustamante F.O."/>
            <person name="Brasileiro-Vidal A.C."/>
            <person name="Benko-Iseppon A.M."/>
        </authorList>
    </citation>
    <scope>NUCLEOTIDE SEQUENCE [LARGE SCALE GENOMIC DNA]</scope>
    <source>
        <tissue evidence="2">Leaves</tissue>
    </source>
</reference>
<feature type="compositionally biased region" description="Basic residues" evidence="1">
    <location>
        <begin position="126"/>
        <end position="145"/>
    </location>
</feature>